<gene>
    <name evidence="2" type="ORF">CYMTET_11961</name>
</gene>
<keyword evidence="3" id="KW-1185">Reference proteome</keyword>
<reference evidence="2 3" key="1">
    <citation type="journal article" date="2015" name="Genome Biol. Evol.">
        <title>Comparative Genomics of a Bacterivorous Green Alga Reveals Evolutionary Causalities and Consequences of Phago-Mixotrophic Mode of Nutrition.</title>
        <authorList>
            <person name="Burns J.A."/>
            <person name="Paasch A."/>
            <person name="Narechania A."/>
            <person name="Kim E."/>
        </authorList>
    </citation>
    <scope>NUCLEOTIDE SEQUENCE [LARGE SCALE GENOMIC DNA]</scope>
    <source>
        <strain evidence="2 3">PLY_AMNH</strain>
    </source>
</reference>
<dbReference type="EMBL" id="LGRX02004491">
    <property type="protein sequence ID" value="KAK3280191.1"/>
    <property type="molecule type" value="Genomic_DNA"/>
</dbReference>
<dbReference type="Proteomes" id="UP001190700">
    <property type="component" value="Unassembled WGS sequence"/>
</dbReference>
<proteinExistence type="predicted"/>
<keyword evidence="1" id="KW-1133">Transmembrane helix</keyword>
<evidence type="ECO:0000313" key="3">
    <source>
        <dbReference type="Proteomes" id="UP001190700"/>
    </source>
</evidence>
<feature type="transmembrane region" description="Helical" evidence="1">
    <location>
        <begin position="101"/>
        <end position="123"/>
    </location>
</feature>
<protein>
    <submittedName>
        <fullName evidence="2">Uncharacterized protein</fullName>
    </submittedName>
</protein>
<accession>A0AAE0GMQ2</accession>
<evidence type="ECO:0000256" key="1">
    <source>
        <dbReference type="SAM" id="Phobius"/>
    </source>
</evidence>
<keyword evidence="1" id="KW-0812">Transmembrane</keyword>
<comment type="caution">
    <text evidence="2">The sequence shown here is derived from an EMBL/GenBank/DDBJ whole genome shotgun (WGS) entry which is preliminary data.</text>
</comment>
<evidence type="ECO:0000313" key="2">
    <source>
        <dbReference type="EMBL" id="KAK3280191.1"/>
    </source>
</evidence>
<dbReference type="AlphaFoldDB" id="A0AAE0GMQ2"/>
<keyword evidence="1" id="KW-0472">Membrane</keyword>
<sequence length="145" mass="16613">MLTKHFPLSIPREHRSLIQASYPIHCRSRYAGKRCAAKRHHSTKSLRSSWSHSTRLLTSRTRKVSVQRKLTCTANLDDDDEELYYGEYSNFWSDPEQIRGVLVFCTVLGGFFSVGLISSGLLLPSLFGNASLETQVASFDYWFKF</sequence>
<name>A0AAE0GMQ2_9CHLO</name>
<organism evidence="2 3">
    <name type="scientific">Cymbomonas tetramitiformis</name>
    <dbReference type="NCBI Taxonomy" id="36881"/>
    <lineage>
        <taxon>Eukaryota</taxon>
        <taxon>Viridiplantae</taxon>
        <taxon>Chlorophyta</taxon>
        <taxon>Pyramimonadophyceae</taxon>
        <taxon>Pyramimonadales</taxon>
        <taxon>Pyramimonadaceae</taxon>
        <taxon>Cymbomonas</taxon>
    </lineage>
</organism>